<comment type="caution">
    <text evidence="2">The sequence shown here is derived from an EMBL/GenBank/DDBJ whole genome shotgun (WGS) entry which is preliminary data.</text>
</comment>
<dbReference type="GO" id="GO:0016787">
    <property type="term" value="F:hydrolase activity"/>
    <property type="evidence" value="ECO:0007669"/>
    <property type="project" value="UniProtKB-KW"/>
</dbReference>
<reference evidence="2 3" key="1">
    <citation type="submission" date="2024-09" db="EMBL/GenBank/DDBJ databases">
        <authorList>
            <person name="Sun Q."/>
            <person name="Mori K."/>
        </authorList>
    </citation>
    <scope>NUCLEOTIDE SEQUENCE [LARGE SCALE GENOMIC DNA]</scope>
    <source>
        <strain evidence="2 3">CCM 7609</strain>
    </source>
</reference>
<protein>
    <submittedName>
        <fullName evidence="2">PaaI family thioesterase</fullName>
        <ecNumber evidence="2">3.1.2.-</ecNumber>
    </submittedName>
</protein>
<dbReference type="EC" id="3.1.2.-" evidence="2"/>
<dbReference type="CDD" id="cd03440">
    <property type="entry name" value="hot_dog"/>
    <property type="match status" value="1"/>
</dbReference>
<dbReference type="SUPFAM" id="SSF54637">
    <property type="entry name" value="Thioesterase/thiol ester dehydrase-isomerase"/>
    <property type="match status" value="1"/>
</dbReference>
<keyword evidence="2" id="KW-0378">Hydrolase</keyword>
<dbReference type="EMBL" id="JBHMFI010000001">
    <property type="protein sequence ID" value="MFB9073580.1"/>
    <property type="molecule type" value="Genomic_DNA"/>
</dbReference>
<gene>
    <name evidence="2" type="ORF">ACFFX0_21225</name>
</gene>
<evidence type="ECO:0000313" key="2">
    <source>
        <dbReference type="EMBL" id="MFB9073580.1"/>
    </source>
</evidence>
<dbReference type="InterPro" id="IPR049449">
    <property type="entry name" value="TesB_ACOT8-like_N"/>
</dbReference>
<accession>A0ABV5G3Q4</accession>
<proteinExistence type="predicted"/>
<keyword evidence="3" id="KW-1185">Reference proteome</keyword>
<name>A0ABV5G3Q4_9MICC</name>
<evidence type="ECO:0000313" key="3">
    <source>
        <dbReference type="Proteomes" id="UP001589575"/>
    </source>
</evidence>
<sequence>MARESLQAVNGDGLRTTSIHVAYLRPVPLGATVRVATEVLHCGRSFGLVQVTVSLKNGKPVLVGRVTGGAA</sequence>
<dbReference type="Pfam" id="PF13622">
    <property type="entry name" value="4HBT_3"/>
    <property type="match status" value="1"/>
</dbReference>
<dbReference type="Proteomes" id="UP001589575">
    <property type="component" value="Unassembled WGS sequence"/>
</dbReference>
<organism evidence="2 3">
    <name type="scientific">Citricoccus parietis</name>
    <dbReference type="NCBI Taxonomy" id="592307"/>
    <lineage>
        <taxon>Bacteria</taxon>
        <taxon>Bacillati</taxon>
        <taxon>Actinomycetota</taxon>
        <taxon>Actinomycetes</taxon>
        <taxon>Micrococcales</taxon>
        <taxon>Micrococcaceae</taxon>
        <taxon>Citricoccus</taxon>
    </lineage>
</organism>
<dbReference type="Gene3D" id="3.10.129.10">
    <property type="entry name" value="Hotdog Thioesterase"/>
    <property type="match status" value="1"/>
</dbReference>
<feature type="domain" description="Acyl-CoA thioesterase-like N-terminal HotDog" evidence="1">
    <location>
        <begin position="6"/>
        <end position="67"/>
    </location>
</feature>
<dbReference type="InterPro" id="IPR029069">
    <property type="entry name" value="HotDog_dom_sf"/>
</dbReference>
<evidence type="ECO:0000259" key="1">
    <source>
        <dbReference type="Pfam" id="PF13622"/>
    </source>
</evidence>